<dbReference type="AlphaFoldDB" id="A0A951M8V7"/>
<keyword evidence="3" id="KW-1185">Reference proteome</keyword>
<name>A0A951M8V7_9BACT</name>
<dbReference type="RefSeq" id="WP_219287640.1">
    <property type="nucleotide sequence ID" value="NZ_RPHB01000003.1"/>
</dbReference>
<proteinExistence type="predicted"/>
<accession>A0A951M8V7</accession>
<protein>
    <submittedName>
        <fullName evidence="2">NTPase</fullName>
    </submittedName>
</protein>
<gene>
    <name evidence="2" type="ORF">EGN73_06010</name>
</gene>
<feature type="signal peptide" evidence="1">
    <location>
        <begin position="1"/>
        <end position="19"/>
    </location>
</feature>
<evidence type="ECO:0000313" key="3">
    <source>
        <dbReference type="Proteomes" id="UP000727490"/>
    </source>
</evidence>
<dbReference type="EMBL" id="RPHB01000003">
    <property type="protein sequence ID" value="MBW3467366.1"/>
    <property type="molecule type" value="Genomic_DNA"/>
</dbReference>
<organism evidence="2 3">
    <name type="scientific">Arthrospiribacter ruber</name>
    <dbReference type="NCBI Taxonomy" id="2487934"/>
    <lineage>
        <taxon>Bacteria</taxon>
        <taxon>Pseudomonadati</taxon>
        <taxon>Bacteroidota</taxon>
        <taxon>Cytophagia</taxon>
        <taxon>Cytophagales</taxon>
        <taxon>Cyclobacteriaceae</taxon>
        <taxon>Arthrospiribacter</taxon>
    </lineage>
</organism>
<feature type="chain" id="PRO_5037147121" evidence="1">
    <location>
        <begin position="20"/>
        <end position="331"/>
    </location>
</feature>
<sequence length="331" mass="36565">MKYLSACYLFFVSIFALQAQGGIPEPFLNGKSIVLISNAPSARPILDWKEIAEGLHSGLVEAGGDPVGYFELEDLTLSEEVQTAYANQFSKRLVTSIVILTRKANGEFILHIAPYSGSSSIVNSTTAWSISGKNLENIRETLIQIGQSISSQNYLVLEVPEYPEAASGQSTASARRFLPRNPLNLDVFKLGVQLGGAVGDAGILSSFRYDLLGKSEQAIEAEQKAEKEGLQGIFETYYPHSVEYLSTSKTDAELLRDRVQFLLVKVEGREADLMESMGLDPSGLKDPSRIVVKYYIRLIVRDELYLGPEWDADPDWRTALSNFLKNLSINP</sequence>
<comment type="caution">
    <text evidence="2">The sequence shown here is derived from an EMBL/GenBank/DDBJ whole genome shotgun (WGS) entry which is preliminary data.</text>
</comment>
<evidence type="ECO:0000256" key="1">
    <source>
        <dbReference type="SAM" id="SignalP"/>
    </source>
</evidence>
<dbReference type="Proteomes" id="UP000727490">
    <property type="component" value="Unassembled WGS sequence"/>
</dbReference>
<evidence type="ECO:0000313" key="2">
    <source>
        <dbReference type="EMBL" id="MBW3467366.1"/>
    </source>
</evidence>
<reference evidence="2 3" key="1">
    <citation type="journal article" date="2020" name="Syst. Appl. Microbiol.">
        <title>Arthrospiribacter ruber gen. nov., sp. nov., a novel bacterium isolated from Arthrospira cultures.</title>
        <authorList>
            <person name="Waleron M."/>
            <person name="Misztak A."/>
            <person name="Waleron M.M."/>
            <person name="Furmaniak M."/>
            <person name="Mrozik A."/>
            <person name="Waleron K."/>
        </authorList>
    </citation>
    <scope>NUCLEOTIDE SEQUENCE [LARGE SCALE GENOMIC DNA]</scope>
    <source>
        <strain evidence="2 3">DPMB0001</strain>
    </source>
</reference>
<keyword evidence="1" id="KW-0732">Signal</keyword>